<feature type="non-terminal residue" evidence="3">
    <location>
        <position position="1"/>
    </location>
</feature>
<dbReference type="InterPro" id="IPR036352">
    <property type="entry name" value="Semap_dom_sf"/>
</dbReference>
<proteinExistence type="predicted"/>
<dbReference type="InterPro" id="IPR001627">
    <property type="entry name" value="Semap_dom"/>
</dbReference>
<gene>
    <name evidence="3" type="primary">ORF30431</name>
</gene>
<evidence type="ECO:0000256" key="1">
    <source>
        <dbReference type="PROSITE-ProRule" id="PRU00352"/>
    </source>
</evidence>
<accession>A0A0B6YMT5</accession>
<dbReference type="Gene3D" id="2.130.10.10">
    <property type="entry name" value="YVTN repeat-like/Quinoprotein amine dehydrogenase"/>
    <property type="match status" value="1"/>
</dbReference>
<dbReference type="Pfam" id="PF01403">
    <property type="entry name" value="Sema"/>
    <property type="match status" value="1"/>
</dbReference>
<evidence type="ECO:0000313" key="3">
    <source>
        <dbReference type="EMBL" id="CEK57539.1"/>
    </source>
</evidence>
<dbReference type="PROSITE" id="PS51004">
    <property type="entry name" value="SEMA"/>
    <property type="match status" value="1"/>
</dbReference>
<comment type="caution">
    <text evidence="1">Lacks conserved residue(s) required for the propagation of feature annotation.</text>
</comment>
<feature type="domain" description="Sema" evidence="2">
    <location>
        <begin position="1"/>
        <end position="71"/>
    </location>
</feature>
<evidence type="ECO:0000259" key="2">
    <source>
        <dbReference type="PROSITE" id="PS51004"/>
    </source>
</evidence>
<dbReference type="EMBL" id="HACG01010674">
    <property type="protein sequence ID" value="CEK57539.1"/>
    <property type="molecule type" value="Transcribed_RNA"/>
</dbReference>
<reference evidence="3" key="1">
    <citation type="submission" date="2014-12" db="EMBL/GenBank/DDBJ databases">
        <title>Insight into the proteome of Arion vulgaris.</title>
        <authorList>
            <person name="Aradska J."/>
            <person name="Bulat T."/>
            <person name="Smidak R."/>
            <person name="Sarate P."/>
            <person name="Gangsoo J."/>
            <person name="Sialana F."/>
            <person name="Bilban M."/>
            <person name="Lubec G."/>
        </authorList>
    </citation>
    <scope>NUCLEOTIDE SEQUENCE</scope>
    <source>
        <tissue evidence="3">Skin</tissue>
    </source>
</reference>
<dbReference type="AlphaFoldDB" id="A0A0B6YMT5"/>
<protein>
    <recommendedName>
        <fullName evidence="2">Sema domain-containing protein</fullName>
    </recommendedName>
</protein>
<organism evidence="3">
    <name type="scientific">Arion vulgaris</name>
    <dbReference type="NCBI Taxonomy" id="1028688"/>
    <lineage>
        <taxon>Eukaryota</taxon>
        <taxon>Metazoa</taxon>
        <taxon>Spiralia</taxon>
        <taxon>Lophotrochozoa</taxon>
        <taxon>Mollusca</taxon>
        <taxon>Gastropoda</taxon>
        <taxon>Heterobranchia</taxon>
        <taxon>Euthyneura</taxon>
        <taxon>Panpulmonata</taxon>
        <taxon>Eupulmonata</taxon>
        <taxon>Stylommatophora</taxon>
        <taxon>Helicina</taxon>
        <taxon>Arionoidea</taxon>
        <taxon>Arionidae</taxon>
        <taxon>Arion</taxon>
    </lineage>
</organism>
<dbReference type="InterPro" id="IPR015943">
    <property type="entry name" value="WD40/YVTN_repeat-like_dom_sf"/>
</dbReference>
<sequence>VLFALFARSENNPTKPRAEALCAFRMDVVRSKFTETVKKCFHGEGVSAGGHLGIAKPCIKNTFKINDDYCG</sequence>
<feature type="non-terminal residue" evidence="3">
    <location>
        <position position="71"/>
    </location>
</feature>
<dbReference type="SUPFAM" id="SSF101912">
    <property type="entry name" value="Sema domain"/>
    <property type="match status" value="1"/>
</dbReference>
<name>A0A0B6YMT5_9EUPU</name>